<keyword evidence="2" id="KW-0479">Metal-binding</keyword>
<dbReference type="Pfam" id="PF00459">
    <property type="entry name" value="Inositol_P"/>
    <property type="match status" value="1"/>
</dbReference>
<dbReference type="InterPro" id="IPR000760">
    <property type="entry name" value="Inositol_monophosphatase-like"/>
</dbReference>
<reference evidence="3 4" key="1">
    <citation type="submission" date="2023-11" db="EMBL/GenBank/DDBJ databases">
        <authorList>
            <person name="Hedman E."/>
            <person name="Englund M."/>
            <person name="Stromberg M."/>
            <person name="Nyberg Akerstrom W."/>
            <person name="Nylinder S."/>
            <person name="Jareborg N."/>
            <person name="Kallberg Y."/>
            <person name="Kronander E."/>
        </authorList>
    </citation>
    <scope>NUCLEOTIDE SEQUENCE [LARGE SCALE GENOMIC DNA]</scope>
</reference>
<feature type="binding site" evidence="2">
    <location>
        <position position="77"/>
    </location>
    <ligand>
        <name>Mg(2+)</name>
        <dbReference type="ChEBI" id="CHEBI:18420"/>
        <label>1</label>
        <note>catalytic</note>
    </ligand>
</feature>
<name>A0AAV1LTF8_9NEOP</name>
<feature type="binding site" evidence="2">
    <location>
        <position position="144"/>
    </location>
    <ligand>
        <name>Mg(2+)</name>
        <dbReference type="ChEBI" id="CHEBI:18420"/>
        <label>1</label>
        <note>catalytic</note>
    </ligand>
</feature>
<comment type="caution">
    <text evidence="3">The sequence shown here is derived from an EMBL/GenBank/DDBJ whole genome shotgun (WGS) entry which is preliminary data.</text>
</comment>
<feature type="binding site" evidence="2">
    <location>
        <position position="146"/>
    </location>
    <ligand>
        <name>Mg(2+)</name>
        <dbReference type="ChEBI" id="CHEBI:18420"/>
        <label>1</label>
        <note>catalytic</note>
    </ligand>
</feature>
<dbReference type="Gene3D" id="3.30.540.10">
    <property type="entry name" value="Fructose-1,6-Bisphosphatase, subunit A, domain 1"/>
    <property type="match status" value="1"/>
</dbReference>
<comment type="similarity">
    <text evidence="1">Belongs to the inositol monophosphatase superfamily.</text>
</comment>
<dbReference type="GO" id="GO:0046854">
    <property type="term" value="P:phosphatidylinositol phosphate biosynthetic process"/>
    <property type="evidence" value="ECO:0007669"/>
    <property type="project" value="InterPro"/>
</dbReference>
<comment type="cofactor">
    <cofactor evidence="2">
        <name>Mg(2+)</name>
        <dbReference type="ChEBI" id="CHEBI:18420"/>
    </cofactor>
</comment>
<dbReference type="InterPro" id="IPR044897">
    <property type="entry name" value="INPP1_dom_1"/>
</dbReference>
<evidence type="ECO:0000313" key="3">
    <source>
        <dbReference type="EMBL" id="CAK1598751.1"/>
    </source>
</evidence>
<organism evidence="3 4">
    <name type="scientific">Parnassius mnemosyne</name>
    <name type="common">clouded apollo</name>
    <dbReference type="NCBI Taxonomy" id="213953"/>
    <lineage>
        <taxon>Eukaryota</taxon>
        <taxon>Metazoa</taxon>
        <taxon>Ecdysozoa</taxon>
        <taxon>Arthropoda</taxon>
        <taxon>Hexapoda</taxon>
        <taxon>Insecta</taxon>
        <taxon>Pterygota</taxon>
        <taxon>Neoptera</taxon>
        <taxon>Endopterygota</taxon>
        <taxon>Lepidoptera</taxon>
        <taxon>Glossata</taxon>
        <taxon>Ditrysia</taxon>
        <taxon>Papilionoidea</taxon>
        <taxon>Papilionidae</taxon>
        <taxon>Parnassiinae</taxon>
        <taxon>Parnassini</taxon>
        <taxon>Parnassius</taxon>
        <taxon>Driopa</taxon>
    </lineage>
</organism>
<gene>
    <name evidence="3" type="ORF">PARMNEM_LOCUS17707</name>
</gene>
<keyword evidence="4" id="KW-1185">Reference proteome</keyword>
<dbReference type="Gene3D" id="4.10.460.10">
    <property type="entry name" value="Inositol Polyphosphate 1-phosphatase, domain 1"/>
    <property type="match status" value="1"/>
</dbReference>
<keyword evidence="2" id="KW-0460">Magnesium</keyword>
<dbReference type="Proteomes" id="UP001314205">
    <property type="component" value="Unassembled WGS sequence"/>
</dbReference>
<feature type="binding site" evidence="2">
    <location>
        <position position="279"/>
    </location>
    <ligand>
        <name>Mg(2+)</name>
        <dbReference type="ChEBI" id="CHEBI:18420"/>
        <label>1</label>
        <note>catalytic</note>
    </ligand>
</feature>
<dbReference type="Gene3D" id="3.40.190.80">
    <property type="match status" value="1"/>
</dbReference>
<dbReference type="EMBL" id="CAVLGL010000104">
    <property type="protein sequence ID" value="CAK1598751.1"/>
    <property type="molecule type" value="Genomic_DNA"/>
</dbReference>
<dbReference type="PROSITE" id="PS00630">
    <property type="entry name" value="IMP_2"/>
    <property type="match status" value="1"/>
</dbReference>
<evidence type="ECO:0008006" key="5">
    <source>
        <dbReference type="Google" id="ProtNLM"/>
    </source>
</evidence>
<dbReference type="PANTHER" id="PTHR43028:SF3">
    <property type="entry name" value="INOSITOL POLYPHOSPHATE 1-PHOSPHATASE"/>
    <property type="match status" value="1"/>
</dbReference>
<dbReference type="GO" id="GO:0004441">
    <property type="term" value="F:inositol-1,4-bisphosphate 1-phosphatase activity"/>
    <property type="evidence" value="ECO:0007669"/>
    <property type="project" value="TreeGrafter"/>
</dbReference>
<dbReference type="SUPFAM" id="SSF56655">
    <property type="entry name" value="Carbohydrate phosphatase"/>
    <property type="match status" value="1"/>
</dbReference>
<sequence length="339" mass="36157">MTDVLKALIIASEKAAGIARSCTEANEALLVTEKSEIEANARFARDFKTIADVLAQECAKAEVAKCLPAISKHLRGEEHNEIGGVTITLQETEEKTTELLGSLIPLSTATQMAKAAHAQVNHTFTEALPNIPMLDYEDLGVWIDPIDGTAEFIAGVRGEADANHGLSCVTVLIGAYLRSSGEPIIGVINQPFYDGGNGRMIWGVNYKGTHNWNGGGYKTKPDNKTVLVSGAEKSDIIQKLKSSGWEVKSVPGAGNKLLKVALGEAAAYVVSQGTTFRWDTCAPHAVLNARGGGLVSFTTHCAITYNDAVDLDTKEYCNSEGIIACGDQSTFSKILNDLN</sequence>
<dbReference type="PANTHER" id="PTHR43028">
    <property type="entry name" value="3'(2'),5'-BISPHOSPHATE NUCLEOTIDASE 1"/>
    <property type="match status" value="1"/>
</dbReference>
<evidence type="ECO:0000256" key="2">
    <source>
        <dbReference type="PIRSR" id="PIRSR600760-2"/>
    </source>
</evidence>
<protein>
    <recommendedName>
        <fullName evidence="5">Inositol polyphosphate 1-phosphatase</fullName>
    </recommendedName>
</protein>
<evidence type="ECO:0000256" key="1">
    <source>
        <dbReference type="ARBA" id="ARBA00009759"/>
    </source>
</evidence>
<dbReference type="AlphaFoldDB" id="A0AAV1LTF8"/>
<accession>A0AAV1LTF8</accession>
<dbReference type="GO" id="GO:0046872">
    <property type="term" value="F:metal ion binding"/>
    <property type="evidence" value="ECO:0007669"/>
    <property type="project" value="UniProtKB-KW"/>
</dbReference>
<evidence type="ECO:0000313" key="4">
    <source>
        <dbReference type="Proteomes" id="UP001314205"/>
    </source>
</evidence>
<feature type="binding site" evidence="2">
    <location>
        <position position="147"/>
    </location>
    <ligand>
        <name>Mg(2+)</name>
        <dbReference type="ChEBI" id="CHEBI:18420"/>
        <label>1</label>
        <note>catalytic</note>
    </ligand>
</feature>
<dbReference type="InterPro" id="IPR020550">
    <property type="entry name" value="Inositol_monophosphatase_CS"/>
</dbReference>
<dbReference type="InterPro" id="IPR050725">
    <property type="entry name" value="CysQ/Inositol_MonoPase"/>
</dbReference>
<proteinExistence type="inferred from homology"/>